<sequence>MKHLVLEISARGAVSVRIWQLAETINESRKNQTGHVARRTENRWTTPHYVLDAPGTHREPRKTEDEMEGRFREFGKTLASYCAKRGPVELSHSLVVHPVLGKILDTPLDEVERR</sequence>
<organism evidence="2 3">
    <name type="scientific">Porites evermanni</name>
    <dbReference type="NCBI Taxonomy" id="104178"/>
    <lineage>
        <taxon>Eukaryota</taxon>
        <taxon>Metazoa</taxon>
        <taxon>Cnidaria</taxon>
        <taxon>Anthozoa</taxon>
        <taxon>Hexacorallia</taxon>
        <taxon>Scleractinia</taxon>
        <taxon>Fungiina</taxon>
        <taxon>Poritidae</taxon>
        <taxon>Porites</taxon>
    </lineage>
</organism>
<evidence type="ECO:0000313" key="3">
    <source>
        <dbReference type="Proteomes" id="UP001159427"/>
    </source>
</evidence>
<feature type="region of interest" description="Disordered" evidence="1">
    <location>
        <begin position="29"/>
        <end position="68"/>
    </location>
</feature>
<reference evidence="2 3" key="1">
    <citation type="submission" date="2022-05" db="EMBL/GenBank/DDBJ databases">
        <authorList>
            <consortium name="Genoscope - CEA"/>
            <person name="William W."/>
        </authorList>
    </citation>
    <scope>NUCLEOTIDE SEQUENCE [LARGE SCALE GENOMIC DNA]</scope>
</reference>
<dbReference type="EMBL" id="CALNXI010001171">
    <property type="protein sequence ID" value="CAH3158527.1"/>
    <property type="molecule type" value="Genomic_DNA"/>
</dbReference>
<proteinExistence type="predicted"/>
<evidence type="ECO:0000313" key="2">
    <source>
        <dbReference type="EMBL" id="CAH3158527.1"/>
    </source>
</evidence>
<dbReference type="Proteomes" id="UP001159427">
    <property type="component" value="Unassembled WGS sequence"/>
</dbReference>
<gene>
    <name evidence="2" type="ORF">PEVE_00002904</name>
</gene>
<protein>
    <submittedName>
        <fullName evidence="2">Uncharacterized protein</fullName>
    </submittedName>
</protein>
<evidence type="ECO:0000256" key="1">
    <source>
        <dbReference type="SAM" id="MobiDB-lite"/>
    </source>
</evidence>
<feature type="compositionally biased region" description="Basic and acidic residues" evidence="1">
    <location>
        <begin position="55"/>
        <end position="68"/>
    </location>
</feature>
<accession>A0ABN8QAA6</accession>
<keyword evidence="3" id="KW-1185">Reference proteome</keyword>
<comment type="caution">
    <text evidence="2">The sequence shown here is derived from an EMBL/GenBank/DDBJ whole genome shotgun (WGS) entry which is preliminary data.</text>
</comment>
<name>A0ABN8QAA6_9CNID</name>